<dbReference type="AlphaFoldDB" id="A0A6A6UU15"/>
<evidence type="ECO:0000313" key="1">
    <source>
        <dbReference type="EMBL" id="KAF2741792.1"/>
    </source>
</evidence>
<reference evidence="1" key="1">
    <citation type="journal article" date="2020" name="Stud. Mycol.">
        <title>101 Dothideomycetes genomes: a test case for predicting lifestyles and emergence of pathogens.</title>
        <authorList>
            <person name="Haridas S."/>
            <person name="Albert R."/>
            <person name="Binder M."/>
            <person name="Bloem J."/>
            <person name="Labutti K."/>
            <person name="Salamov A."/>
            <person name="Andreopoulos B."/>
            <person name="Baker S."/>
            <person name="Barry K."/>
            <person name="Bills G."/>
            <person name="Bluhm B."/>
            <person name="Cannon C."/>
            <person name="Castanera R."/>
            <person name="Culley D."/>
            <person name="Daum C."/>
            <person name="Ezra D."/>
            <person name="Gonzalez J."/>
            <person name="Henrissat B."/>
            <person name="Kuo A."/>
            <person name="Liang C."/>
            <person name="Lipzen A."/>
            <person name="Lutzoni F."/>
            <person name="Magnuson J."/>
            <person name="Mondo S."/>
            <person name="Nolan M."/>
            <person name="Ohm R."/>
            <person name="Pangilinan J."/>
            <person name="Park H.-J."/>
            <person name="Ramirez L."/>
            <person name="Alfaro M."/>
            <person name="Sun H."/>
            <person name="Tritt A."/>
            <person name="Yoshinaga Y."/>
            <person name="Zwiers L.-H."/>
            <person name="Turgeon B."/>
            <person name="Goodwin S."/>
            <person name="Spatafora J."/>
            <person name="Crous P."/>
            <person name="Grigoriev I."/>
        </authorList>
    </citation>
    <scope>NUCLEOTIDE SEQUENCE</scope>
    <source>
        <strain evidence="1">CBS 119925</strain>
    </source>
</reference>
<name>A0A6A6UU15_9PLEO</name>
<protein>
    <submittedName>
        <fullName evidence="1">Uncharacterized protein</fullName>
    </submittedName>
</protein>
<accession>A0A6A6UU15</accession>
<proteinExistence type="predicted"/>
<organism evidence="1 2">
    <name type="scientific">Sporormia fimetaria CBS 119925</name>
    <dbReference type="NCBI Taxonomy" id="1340428"/>
    <lineage>
        <taxon>Eukaryota</taxon>
        <taxon>Fungi</taxon>
        <taxon>Dikarya</taxon>
        <taxon>Ascomycota</taxon>
        <taxon>Pezizomycotina</taxon>
        <taxon>Dothideomycetes</taxon>
        <taxon>Pleosporomycetidae</taxon>
        <taxon>Pleosporales</taxon>
        <taxon>Sporormiaceae</taxon>
        <taxon>Sporormia</taxon>
    </lineage>
</organism>
<sequence>MTDTTNTKSAHETMLVSASCPRRRGFSLGTLSWRVSIEAHQQRHSRGCTGVMTAPGGVYTIRQPLIGLHGRCLFGLSDPVYVASVEDSRRRGACVRSHLPVTSLLQSSPRRSARIPTYWNPNHSRRNIPFFRTSASGSLMYRYLGNTAMRSCGIFWATSLHAQWTMAFWTCYILQRNQEQV</sequence>
<dbReference type="Proteomes" id="UP000799440">
    <property type="component" value="Unassembled WGS sequence"/>
</dbReference>
<keyword evidence="2" id="KW-1185">Reference proteome</keyword>
<dbReference type="EMBL" id="MU006624">
    <property type="protein sequence ID" value="KAF2741792.1"/>
    <property type="molecule type" value="Genomic_DNA"/>
</dbReference>
<gene>
    <name evidence="1" type="ORF">M011DRAFT_316426</name>
</gene>
<evidence type="ECO:0000313" key="2">
    <source>
        <dbReference type="Proteomes" id="UP000799440"/>
    </source>
</evidence>